<accession>A0A6P2CHX4</accession>
<comment type="caution">
    <text evidence="5">The sequence shown here is derived from an EMBL/GenBank/DDBJ whole genome shotgun (WGS) entry which is preliminary data.</text>
</comment>
<evidence type="ECO:0000259" key="4">
    <source>
        <dbReference type="PROSITE" id="PS50893"/>
    </source>
</evidence>
<reference evidence="5 6" key="1">
    <citation type="submission" date="2018-07" db="EMBL/GenBank/DDBJ databases">
        <title>Genome sequence of Rhodococcus rhodnii ATCC 35071 from Rhodnius prolixus.</title>
        <authorList>
            <person name="Patel V."/>
            <person name="Vogel K.J."/>
        </authorList>
    </citation>
    <scope>NUCLEOTIDE SEQUENCE [LARGE SCALE GENOMIC DNA]</scope>
    <source>
        <strain evidence="5 6">ATCC 35071</strain>
    </source>
</reference>
<evidence type="ECO:0000256" key="3">
    <source>
        <dbReference type="SAM" id="MobiDB-lite"/>
    </source>
</evidence>
<proteinExistence type="predicted"/>
<dbReference type="InterPro" id="IPR003593">
    <property type="entry name" value="AAA+_ATPase"/>
</dbReference>
<dbReference type="Proteomes" id="UP000471120">
    <property type="component" value="Unassembled WGS sequence"/>
</dbReference>
<dbReference type="EMBL" id="QRCM01000001">
    <property type="protein sequence ID" value="TXG90568.1"/>
    <property type="molecule type" value="Genomic_DNA"/>
</dbReference>
<dbReference type="GO" id="GO:0005886">
    <property type="term" value="C:plasma membrane"/>
    <property type="evidence" value="ECO:0007669"/>
    <property type="project" value="TreeGrafter"/>
</dbReference>
<organism evidence="5 6">
    <name type="scientific">Rhodococcus rhodnii</name>
    <dbReference type="NCBI Taxonomy" id="38312"/>
    <lineage>
        <taxon>Bacteria</taxon>
        <taxon>Bacillati</taxon>
        <taxon>Actinomycetota</taxon>
        <taxon>Actinomycetes</taxon>
        <taxon>Mycobacteriales</taxon>
        <taxon>Nocardiaceae</taxon>
        <taxon>Rhodococcus</taxon>
    </lineage>
</organism>
<dbReference type="Gene3D" id="3.40.50.300">
    <property type="entry name" value="P-loop containing nucleotide triphosphate hydrolases"/>
    <property type="match status" value="1"/>
</dbReference>
<evidence type="ECO:0000313" key="6">
    <source>
        <dbReference type="Proteomes" id="UP000471120"/>
    </source>
</evidence>
<evidence type="ECO:0000256" key="2">
    <source>
        <dbReference type="ARBA" id="ARBA00022840"/>
    </source>
</evidence>
<dbReference type="RefSeq" id="WP_071990762.1">
    <property type="nucleotide sequence ID" value="NZ_QRCM01000001.1"/>
</dbReference>
<dbReference type="InterPro" id="IPR027417">
    <property type="entry name" value="P-loop_NTPase"/>
</dbReference>
<dbReference type="PANTHER" id="PTHR24220">
    <property type="entry name" value="IMPORT ATP-BINDING PROTEIN"/>
    <property type="match status" value="1"/>
</dbReference>
<dbReference type="SMART" id="SM00382">
    <property type="entry name" value="AAA"/>
    <property type="match status" value="1"/>
</dbReference>
<dbReference type="PANTHER" id="PTHR24220:SF685">
    <property type="entry name" value="ABC TRANSPORTER RELATED"/>
    <property type="match status" value="1"/>
</dbReference>
<evidence type="ECO:0000256" key="1">
    <source>
        <dbReference type="ARBA" id="ARBA00022741"/>
    </source>
</evidence>
<dbReference type="AlphaFoldDB" id="A0A6P2CHX4"/>
<dbReference type="PROSITE" id="PS50893">
    <property type="entry name" value="ABC_TRANSPORTER_2"/>
    <property type="match status" value="1"/>
</dbReference>
<dbReference type="SUPFAM" id="SSF52540">
    <property type="entry name" value="P-loop containing nucleoside triphosphate hydrolases"/>
    <property type="match status" value="1"/>
</dbReference>
<protein>
    <submittedName>
        <fullName evidence="5">ATP-binding cassette domain-containing protein</fullName>
    </submittedName>
</protein>
<dbReference type="GO" id="GO:0005524">
    <property type="term" value="F:ATP binding"/>
    <property type="evidence" value="ECO:0007669"/>
    <property type="project" value="UniProtKB-KW"/>
</dbReference>
<dbReference type="GO" id="GO:0022857">
    <property type="term" value="F:transmembrane transporter activity"/>
    <property type="evidence" value="ECO:0007669"/>
    <property type="project" value="TreeGrafter"/>
</dbReference>
<feature type="domain" description="ABC transporter" evidence="4">
    <location>
        <begin position="29"/>
        <end position="291"/>
    </location>
</feature>
<dbReference type="Pfam" id="PF00005">
    <property type="entry name" value="ABC_tran"/>
    <property type="match status" value="1"/>
</dbReference>
<gene>
    <name evidence="5" type="ORF">DW322_10470</name>
</gene>
<dbReference type="InterPro" id="IPR003439">
    <property type="entry name" value="ABC_transporter-like_ATP-bd"/>
</dbReference>
<feature type="region of interest" description="Disordered" evidence="3">
    <location>
        <begin position="1"/>
        <end position="30"/>
    </location>
</feature>
<keyword evidence="1" id="KW-0547">Nucleotide-binding</keyword>
<keyword evidence="2 5" id="KW-0067">ATP-binding</keyword>
<dbReference type="GO" id="GO:0016887">
    <property type="term" value="F:ATP hydrolysis activity"/>
    <property type="evidence" value="ECO:0007669"/>
    <property type="project" value="InterPro"/>
</dbReference>
<sequence length="301" mass="31809">MTFEGVPFGDTDFGGTTSGGTGPEAAPAVRVRGLSRPFAPRVPRRWTRGREPASSGPDIARPDIARLDIARLDIAAGALTAILGPSGSGKSTLVDSLAGVHAGSDTGRGVSGVVEIAGTRISTLRDSALTVFRRDHIGTVFASANLVPMFSARENILLPMRLAGREPADPWFDEIVARFGLAERLGHAPEQLTTYEQQCVALARALVSQPDVVFADEPTRHLDSMATSRFLGLLRASVREDRLTAVLTTHDPVVASYADRVVVLSDGRITGEIADPTPARVAAGLGELAGRPIEDSGGERW</sequence>
<name>A0A6P2CHX4_9NOCA</name>
<evidence type="ECO:0000313" key="5">
    <source>
        <dbReference type="EMBL" id="TXG90568.1"/>
    </source>
</evidence>
<dbReference type="InterPro" id="IPR015854">
    <property type="entry name" value="ABC_transpr_LolD-like"/>
</dbReference>